<evidence type="ECO:0000313" key="1">
    <source>
        <dbReference type="EMBL" id="RML85767.1"/>
    </source>
</evidence>
<protein>
    <submittedName>
        <fullName evidence="1">Uncharacterized protein</fullName>
    </submittedName>
</protein>
<comment type="caution">
    <text evidence="1">The sequence shown here is derived from an EMBL/GenBank/DDBJ whole genome shotgun (WGS) entry which is preliminary data.</text>
</comment>
<accession>A0A3M2ZD12</accession>
<gene>
    <name evidence="1" type="ORF">APX70_05527</name>
</gene>
<dbReference type="AlphaFoldDB" id="A0A3M2ZD12"/>
<proteinExistence type="predicted"/>
<name>A0A3M2ZD12_PSEYM</name>
<sequence>MGHLRERLIACGLAVGELACSHGVPPQGPRTALEQRWIDENA</sequence>
<evidence type="ECO:0000313" key="2">
    <source>
        <dbReference type="Proteomes" id="UP000282378"/>
    </source>
</evidence>
<reference evidence="1 2" key="1">
    <citation type="submission" date="2018-08" db="EMBL/GenBank/DDBJ databases">
        <title>Recombination of ecologically and evolutionarily significant loci maintains genetic cohesion in the Pseudomonas syringae species complex.</title>
        <authorList>
            <person name="Dillon M."/>
            <person name="Thakur S."/>
            <person name="Almeida R.N.D."/>
            <person name="Weir B.S."/>
            <person name="Guttman D.S."/>
        </authorList>
    </citation>
    <scope>NUCLEOTIDE SEQUENCE [LARGE SCALE GENOMIC DNA]</scope>
    <source>
        <strain evidence="1 2">88_10</strain>
    </source>
</reference>
<dbReference type="Proteomes" id="UP000282378">
    <property type="component" value="Unassembled WGS sequence"/>
</dbReference>
<organism evidence="1 2">
    <name type="scientific">Pseudomonas syringae pv. maculicola</name>
    <dbReference type="NCBI Taxonomy" id="59511"/>
    <lineage>
        <taxon>Bacteria</taxon>
        <taxon>Pseudomonadati</taxon>
        <taxon>Pseudomonadota</taxon>
        <taxon>Gammaproteobacteria</taxon>
        <taxon>Pseudomonadales</taxon>
        <taxon>Pseudomonadaceae</taxon>
        <taxon>Pseudomonas</taxon>
    </lineage>
</organism>
<dbReference type="EMBL" id="RBNL01001789">
    <property type="protein sequence ID" value="RML85767.1"/>
    <property type="molecule type" value="Genomic_DNA"/>
</dbReference>